<proteinExistence type="predicted"/>
<accession>A0A7S7NU24</accession>
<dbReference type="EMBL" id="CP063849">
    <property type="protein sequence ID" value="QOY89836.1"/>
    <property type="molecule type" value="Genomic_DNA"/>
</dbReference>
<protein>
    <submittedName>
        <fullName evidence="1">Uncharacterized protein</fullName>
    </submittedName>
</protein>
<dbReference type="AlphaFoldDB" id="A0A7S7NU24"/>
<dbReference type="RefSeq" id="WP_194451499.1">
    <property type="nucleotide sequence ID" value="NZ_CP063849.1"/>
</dbReference>
<organism evidence="1 2">
    <name type="scientific">Paludibaculum fermentans</name>
    <dbReference type="NCBI Taxonomy" id="1473598"/>
    <lineage>
        <taxon>Bacteria</taxon>
        <taxon>Pseudomonadati</taxon>
        <taxon>Acidobacteriota</taxon>
        <taxon>Terriglobia</taxon>
        <taxon>Bryobacterales</taxon>
        <taxon>Bryobacteraceae</taxon>
        <taxon>Paludibaculum</taxon>
    </lineage>
</organism>
<dbReference type="Proteomes" id="UP000593892">
    <property type="component" value="Chromosome"/>
</dbReference>
<evidence type="ECO:0000313" key="1">
    <source>
        <dbReference type="EMBL" id="QOY89836.1"/>
    </source>
</evidence>
<sequence>MRTLAAVAPVFRRLRLLPAVVVGAAAFWLAVPEATGRVVRSLSYQELLDKSDLVAIATPSARTADTGEELVLPGISTMDGQGRTEKVKCLGVETPFVVSAVLKGDRNLRKFTLHHGRWPPEVPAVNGSALVFFDPRLAQRSGSYLLFLVREPDGRYAPTGGQTDPGMAVISRLPFEDLGTRPY</sequence>
<evidence type="ECO:0000313" key="2">
    <source>
        <dbReference type="Proteomes" id="UP000593892"/>
    </source>
</evidence>
<name>A0A7S7NU24_PALFE</name>
<gene>
    <name evidence="1" type="ORF">IRI77_07750</name>
</gene>
<keyword evidence="2" id="KW-1185">Reference proteome</keyword>
<dbReference type="KEGG" id="pfer:IRI77_07750"/>
<reference evidence="1 2" key="1">
    <citation type="submission" date="2020-10" db="EMBL/GenBank/DDBJ databases">
        <title>Complete genome sequence of Paludibaculum fermentans P105T, a facultatively anaerobic acidobacterium capable of dissimilatory Fe(III) reduction.</title>
        <authorList>
            <person name="Dedysh S.N."/>
            <person name="Beletsky A.V."/>
            <person name="Kulichevskaya I.S."/>
            <person name="Mardanov A.V."/>
            <person name="Ravin N.V."/>
        </authorList>
    </citation>
    <scope>NUCLEOTIDE SEQUENCE [LARGE SCALE GENOMIC DNA]</scope>
    <source>
        <strain evidence="1 2">P105</strain>
    </source>
</reference>